<evidence type="ECO:0000256" key="1">
    <source>
        <dbReference type="ARBA" id="ARBA00012162"/>
    </source>
</evidence>
<dbReference type="NCBIfam" id="NF004790">
    <property type="entry name" value="PRK06136.1"/>
    <property type="match status" value="1"/>
</dbReference>
<dbReference type="EC" id="2.1.1.107" evidence="1"/>
<dbReference type="GO" id="GO:0032259">
    <property type="term" value="P:methylation"/>
    <property type="evidence" value="ECO:0007669"/>
    <property type="project" value="UniProtKB-KW"/>
</dbReference>
<dbReference type="InterPro" id="IPR050161">
    <property type="entry name" value="Siro_Cobalamin_biosynth"/>
</dbReference>
<gene>
    <name evidence="8" type="primary">cobA</name>
    <name evidence="8" type="ORF">IBL26_05155</name>
</gene>
<evidence type="ECO:0000259" key="7">
    <source>
        <dbReference type="Pfam" id="PF00590"/>
    </source>
</evidence>
<dbReference type="InterPro" id="IPR014777">
    <property type="entry name" value="4pyrrole_Mease_sub1"/>
</dbReference>
<proteinExistence type="predicted"/>
<evidence type="ECO:0000256" key="3">
    <source>
        <dbReference type="ARBA" id="ARBA00022679"/>
    </source>
</evidence>
<name>A0ABR7RIS4_9PROT</name>
<dbReference type="Gene3D" id="3.30.950.10">
    <property type="entry name" value="Methyltransferase, Cobalt-precorrin-4 Transmethylase, Domain 2"/>
    <property type="match status" value="1"/>
</dbReference>
<sequence>MTAATDSLATGSLASQSLALLERLTGGPAPRLLPGHVWLAGAGPGHPGQLTLDALAALAQADAVVHDDLVDARILAAAPAGAERLFAGKRGGRPSSAQADITALLIALARQGRRVVRLKGGDPYVFGRGGEEALALAEAGIPFRVISGVTAGLAGLAAAGIPATMRGINHAVVLATGHAASDEGGLDWAALARLGQPIVLYMALRRLGPIVAALLAAGMDPATPAATVESGTLPGQRVVEASLATLESRARSEGVCSPAIVVIGQVVALREMLAP</sequence>
<accession>A0ABR7RIS4</accession>
<evidence type="ECO:0000256" key="2">
    <source>
        <dbReference type="ARBA" id="ARBA00022603"/>
    </source>
</evidence>
<evidence type="ECO:0000313" key="9">
    <source>
        <dbReference type="Proteomes" id="UP000626026"/>
    </source>
</evidence>
<comment type="caution">
    <text evidence="8">The sequence shown here is derived from an EMBL/GenBank/DDBJ whole genome shotgun (WGS) entry which is preliminary data.</text>
</comment>
<dbReference type="SUPFAM" id="SSF53790">
    <property type="entry name" value="Tetrapyrrole methylase"/>
    <property type="match status" value="1"/>
</dbReference>
<evidence type="ECO:0000256" key="6">
    <source>
        <dbReference type="ARBA" id="ARBA00025705"/>
    </source>
</evidence>
<dbReference type="CDD" id="cd11642">
    <property type="entry name" value="SUMT"/>
    <property type="match status" value="1"/>
</dbReference>
<dbReference type="InterPro" id="IPR035996">
    <property type="entry name" value="4pyrrol_Methylase_sf"/>
</dbReference>
<dbReference type="EMBL" id="JACTVA010000006">
    <property type="protein sequence ID" value="MBC9206214.1"/>
    <property type="molecule type" value="Genomic_DNA"/>
</dbReference>
<feature type="domain" description="Tetrapyrrole methylase" evidence="7">
    <location>
        <begin position="37"/>
        <end position="246"/>
    </location>
</feature>
<dbReference type="InterPro" id="IPR006366">
    <property type="entry name" value="CobA/CysG_C"/>
</dbReference>
<protein>
    <recommendedName>
        <fullName evidence="1">uroporphyrinogen-III C-methyltransferase</fullName>
        <ecNumber evidence="1">2.1.1.107</ecNumber>
    </recommendedName>
</protein>
<comment type="pathway">
    <text evidence="6">Porphyrin-containing compound metabolism; siroheme biosynthesis; precorrin-2 from uroporphyrinogen III: step 1/1.</text>
</comment>
<dbReference type="RefSeq" id="WP_187783396.1">
    <property type="nucleotide sequence ID" value="NZ_JACTVA010000006.1"/>
</dbReference>
<dbReference type="Pfam" id="PF00590">
    <property type="entry name" value="TP_methylase"/>
    <property type="match status" value="1"/>
</dbReference>
<dbReference type="InterPro" id="IPR014776">
    <property type="entry name" value="4pyrrole_Mease_sub2"/>
</dbReference>
<dbReference type="Proteomes" id="UP000626026">
    <property type="component" value="Unassembled WGS sequence"/>
</dbReference>
<keyword evidence="2 8" id="KW-0489">Methyltransferase</keyword>
<dbReference type="InterPro" id="IPR000878">
    <property type="entry name" value="4pyrrol_Mease"/>
</dbReference>
<evidence type="ECO:0000256" key="5">
    <source>
        <dbReference type="ARBA" id="ARBA00023244"/>
    </source>
</evidence>
<dbReference type="PANTHER" id="PTHR45790">
    <property type="entry name" value="SIROHEME SYNTHASE-RELATED"/>
    <property type="match status" value="1"/>
</dbReference>
<evidence type="ECO:0000313" key="8">
    <source>
        <dbReference type="EMBL" id="MBC9206214.1"/>
    </source>
</evidence>
<keyword evidence="3 8" id="KW-0808">Transferase</keyword>
<dbReference type="NCBIfam" id="TIGR01469">
    <property type="entry name" value="cobA_cysG_Cterm"/>
    <property type="match status" value="1"/>
</dbReference>
<keyword evidence="4" id="KW-0949">S-adenosyl-L-methionine</keyword>
<keyword evidence="9" id="KW-1185">Reference proteome</keyword>
<keyword evidence="5" id="KW-0627">Porphyrin biosynthesis</keyword>
<organism evidence="8 9">
    <name type="scientific">Teichococcus aerophilus</name>
    <dbReference type="NCBI Taxonomy" id="1224513"/>
    <lineage>
        <taxon>Bacteria</taxon>
        <taxon>Pseudomonadati</taxon>
        <taxon>Pseudomonadota</taxon>
        <taxon>Alphaproteobacteria</taxon>
        <taxon>Acetobacterales</taxon>
        <taxon>Roseomonadaceae</taxon>
        <taxon>Roseomonas</taxon>
    </lineage>
</organism>
<dbReference type="PANTHER" id="PTHR45790:SF3">
    <property type="entry name" value="S-ADENOSYL-L-METHIONINE-DEPENDENT UROPORPHYRINOGEN III METHYLTRANSFERASE, CHLOROPLASTIC"/>
    <property type="match status" value="1"/>
</dbReference>
<evidence type="ECO:0000256" key="4">
    <source>
        <dbReference type="ARBA" id="ARBA00022691"/>
    </source>
</evidence>
<reference evidence="8 9" key="1">
    <citation type="journal article" date="2013" name="Int. J. Syst. Evol. Microbiol.">
        <title>Roseomonas aerophila sp. nov., isolated from air.</title>
        <authorList>
            <person name="Kim S.J."/>
            <person name="Weon H.Y."/>
            <person name="Ahn J.H."/>
            <person name="Hong S.B."/>
            <person name="Seok S.J."/>
            <person name="Whang K.S."/>
            <person name="Kwon S.W."/>
        </authorList>
    </citation>
    <scope>NUCLEOTIDE SEQUENCE [LARGE SCALE GENOMIC DNA]</scope>
    <source>
        <strain evidence="8 9">NBRC 108923</strain>
    </source>
</reference>
<dbReference type="Gene3D" id="3.40.1010.10">
    <property type="entry name" value="Cobalt-precorrin-4 Transmethylase, Domain 1"/>
    <property type="match status" value="1"/>
</dbReference>
<dbReference type="GO" id="GO:0004851">
    <property type="term" value="F:uroporphyrin-III C-methyltransferase activity"/>
    <property type="evidence" value="ECO:0007669"/>
    <property type="project" value="UniProtKB-EC"/>
</dbReference>